<accession>A0A425Y289</accession>
<name>A0A425Y289_9BACT</name>
<organism evidence="1 2">
    <name type="scientific">Ancylomarina euxinus</name>
    <dbReference type="NCBI Taxonomy" id="2283627"/>
    <lineage>
        <taxon>Bacteria</taxon>
        <taxon>Pseudomonadati</taxon>
        <taxon>Bacteroidota</taxon>
        <taxon>Bacteroidia</taxon>
        <taxon>Marinilabiliales</taxon>
        <taxon>Marinifilaceae</taxon>
        <taxon>Ancylomarina</taxon>
    </lineage>
</organism>
<protein>
    <submittedName>
        <fullName evidence="1">Uncharacterized protein</fullName>
    </submittedName>
</protein>
<dbReference type="AlphaFoldDB" id="A0A425Y289"/>
<dbReference type="RefSeq" id="WP_125030323.1">
    <property type="nucleotide sequence ID" value="NZ_JAPXVP010000006.1"/>
</dbReference>
<evidence type="ECO:0000313" key="1">
    <source>
        <dbReference type="EMBL" id="RRG22094.1"/>
    </source>
</evidence>
<reference evidence="1 2" key="1">
    <citation type="submission" date="2018-07" db="EMBL/GenBank/DDBJ databases">
        <title>Draft genome sequence of Ancylomarina sp. M1P.</title>
        <authorList>
            <person name="Yadav S."/>
            <person name="Villanueva L."/>
            <person name="Damste J.S.S."/>
        </authorList>
    </citation>
    <scope>NUCLEOTIDE SEQUENCE [LARGE SCALE GENOMIC DNA]</scope>
    <source>
        <strain evidence="1 2">M1P</strain>
    </source>
</reference>
<dbReference type="Proteomes" id="UP000285794">
    <property type="component" value="Unassembled WGS sequence"/>
</dbReference>
<evidence type="ECO:0000313" key="2">
    <source>
        <dbReference type="Proteomes" id="UP000285794"/>
    </source>
</evidence>
<keyword evidence="2" id="KW-1185">Reference proteome</keyword>
<gene>
    <name evidence="1" type="ORF">DWB61_07720</name>
</gene>
<dbReference type="EMBL" id="QQWG01000006">
    <property type="protein sequence ID" value="RRG22094.1"/>
    <property type="molecule type" value="Genomic_DNA"/>
</dbReference>
<sequence>MNFHSSNAEQNAYYVYIESLLKTTITNKKTKMGEQIVIKCKAKEVQNIAHNILYEIKKRDWSSDTFITILSQRIEEENEVLTKTLGQIGSCEFTEEMAAKDAIFDRDFICLEQFVEANLYMRDKDVAANARKVWNVFAANDLKLYIQSYESQISSFNSLIKELDSDELKPLLDSLVGVSDCLDLVRSSAKELAETYLLMQKISDEQMELIAPLAQQKIIREIINNDLLPYLNVMASVNKEIYGDIKQVVVGYIEDLNQKINSRTTYSKN</sequence>
<proteinExistence type="predicted"/>
<comment type="caution">
    <text evidence="1">The sequence shown here is derived from an EMBL/GenBank/DDBJ whole genome shotgun (WGS) entry which is preliminary data.</text>
</comment>